<protein>
    <submittedName>
        <fullName evidence="1">Exo_endo_phos domain-containing protein</fullName>
    </submittedName>
</protein>
<dbReference type="Gene3D" id="3.60.10.10">
    <property type="entry name" value="Endonuclease/exonuclease/phosphatase"/>
    <property type="match status" value="1"/>
</dbReference>
<gene>
    <name evidence="1" type="ORF">CFOL_v3_10056</name>
</gene>
<evidence type="ECO:0000313" key="2">
    <source>
        <dbReference type="Proteomes" id="UP000187406"/>
    </source>
</evidence>
<feature type="non-terminal residue" evidence="1">
    <location>
        <position position="1"/>
    </location>
</feature>
<dbReference type="PANTHER" id="PTHR33710:SF79">
    <property type="entry name" value="OS06G0205337 PROTEIN"/>
    <property type="match status" value="1"/>
</dbReference>
<dbReference type="EMBL" id="BDDD01000486">
    <property type="protein sequence ID" value="GAV66546.1"/>
    <property type="molecule type" value="Genomic_DNA"/>
</dbReference>
<name>A0A1Q3BEU0_CEPFO</name>
<dbReference type="InterPro" id="IPR036691">
    <property type="entry name" value="Endo/exonu/phosph_ase_sf"/>
</dbReference>
<dbReference type="AlphaFoldDB" id="A0A1Q3BEU0"/>
<dbReference type="Proteomes" id="UP000187406">
    <property type="component" value="Unassembled WGS sequence"/>
</dbReference>
<dbReference type="InParanoid" id="A0A1Q3BEU0"/>
<evidence type="ECO:0000313" key="1">
    <source>
        <dbReference type="EMBL" id="GAV66546.1"/>
    </source>
</evidence>
<feature type="non-terminal residue" evidence="1">
    <location>
        <position position="229"/>
    </location>
</feature>
<reference evidence="2" key="1">
    <citation type="submission" date="2016-04" db="EMBL/GenBank/DDBJ databases">
        <title>Cephalotus genome sequencing.</title>
        <authorList>
            <person name="Fukushima K."/>
            <person name="Hasebe M."/>
            <person name="Fang X."/>
        </authorList>
    </citation>
    <scope>NUCLEOTIDE SEQUENCE [LARGE SCALE GENOMIC DNA]</scope>
    <source>
        <strain evidence="2">cv. St1</strain>
    </source>
</reference>
<dbReference type="OrthoDB" id="1932741at2759"/>
<dbReference type="SUPFAM" id="SSF56219">
    <property type="entry name" value="DNase I-like"/>
    <property type="match status" value="1"/>
</dbReference>
<keyword evidence="2" id="KW-1185">Reference proteome</keyword>
<accession>A0A1Q3BEU0</accession>
<organism evidence="1 2">
    <name type="scientific">Cephalotus follicularis</name>
    <name type="common">Albany pitcher plant</name>
    <dbReference type="NCBI Taxonomy" id="3775"/>
    <lineage>
        <taxon>Eukaryota</taxon>
        <taxon>Viridiplantae</taxon>
        <taxon>Streptophyta</taxon>
        <taxon>Embryophyta</taxon>
        <taxon>Tracheophyta</taxon>
        <taxon>Spermatophyta</taxon>
        <taxon>Magnoliopsida</taxon>
        <taxon>eudicotyledons</taxon>
        <taxon>Gunneridae</taxon>
        <taxon>Pentapetalae</taxon>
        <taxon>rosids</taxon>
        <taxon>fabids</taxon>
        <taxon>Oxalidales</taxon>
        <taxon>Cephalotaceae</taxon>
        <taxon>Cephalotus</taxon>
    </lineage>
</organism>
<comment type="caution">
    <text evidence="1">The sequence shown here is derived from an EMBL/GenBank/DDBJ whole genome shotgun (WGS) entry which is preliminary data.</text>
</comment>
<sequence length="229" mass="26857">RRTLWDDLIHCANRFKHDPWAVLGDFNVTRYGAEHSSSNRMTKAMQEFNNAIIKAELEDLKGTGFHFTWNNMRMGSEAILKKLDRALGNWQWFRSIGDSFAQFHPPGISDHSPVSIQLRHRQPYKGRPFKFLNFWTDSEKFLHIVKQEWDKVYTGSPLIVIHKKLKSLKGPLGNLSTRPDSISKEPRSNYTRFNKRGERQLRQEVGRAAILEEAFFKQKSRIQWLKEGD</sequence>
<proteinExistence type="predicted"/>
<dbReference type="PANTHER" id="PTHR33710">
    <property type="entry name" value="BNAC02G09200D PROTEIN"/>
    <property type="match status" value="1"/>
</dbReference>